<dbReference type="Proteomes" id="UP000626109">
    <property type="component" value="Unassembled WGS sequence"/>
</dbReference>
<feature type="region of interest" description="Disordered" evidence="1">
    <location>
        <begin position="30"/>
        <end position="57"/>
    </location>
</feature>
<dbReference type="EMBL" id="CAJNNW010003847">
    <property type="protein sequence ID" value="CAE8645778.1"/>
    <property type="molecule type" value="Genomic_DNA"/>
</dbReference>
<evidence type="ECO:0000313" key="2">
    <source>
        <dbReference type="EMBL" id="CAE8645778.1"/>
    </source>
</evidence>
<reference evidence="2" key="1">
    <citation type="submission" date="2021-02" db="EMBL/GenBank/DDBJ databases">
        <authorList>
            <person name="Dougan E. K."/>
            <person name="Rhodes N."/>
            <person name="Thang M."/>
            <person name="Chan C."/>
        </authorList>
    </citation>
    <scope>NUCLEOTIDE SEQUENCE</scope>
</reference>
<gene>
    <name evidence="2" type="ORF">PGLA2088_LOCUS4209</name>
</gene>
<feature type="compositionally biased region" description="Basic and acidic residues" evidence="1">
    <location>
        <begin position="38"/>
        <end position="57"/>
    </location>
</feature>
<sequence length="92" mass="10238">MRSRWPSSPAARQPLRAAFIHKEVQQSCHVATAAAPDARAESSKDKADQSRQFQRDSRLARPLGLRLRRCSSVEEALELTTGTKGDRHVEGL</sequence>
<dbReference type="AlphaFoldDB" id="A0A813I5E1"/>
<organism evidence="2 3">
    <name type="scientific">Polarella glacialis</name>
    <name type="common">Dinoflagellate</name>
    <dbReference type="NCBI Taxonomy" id="89957"/>
    <lineage>
        <taxon>Eukaryota</taxon>
        <taxon>Sar</taxon>
        <taxon>Alveolata</taxon>
        <taxon>Dinophyceae</taxon>
        <taxon>Suessiales</taxon>
        <taxon>Suessiaceae</taxon>
        <taxon>Polarella</taxon>
    </lineage>
</organism>
<name>A0A813I5E1_POLGL</name>
<feature type="non-terminal residue" evidence="2">
    <location>
        <position position="1"/>
    </location>
</feature>
<evidence type="ECO:0000313" key="3">
    <source>
        <dbReference type="Proteomes" id="UP000626109"/>
    </source>
</evidence>
<accession>A0A813I5E1</accession>
<proteinExistence type="predicted"/>
<evidence type="ECO:0000256" key="1">
    <source>
        <dbReference type="SAM" id="MobiDB-lite"/>
    </source>
</evidence>
<protein>
    <submittedName>
        <fullName evidence="2">Uncharacterized protein</fullName>
    </submittedName>
</protein>
<comment type="caution">
    <text evidence="2">The sequence shown here is derived from an EMBL/GenBank/DDBJ whole genome shotgun (WGS) entry which is preliminary data.</text>
</comment>